<geneLocation type="plasmid" evidence="7 8">
    <name>pJNE5-X3_NDM-1</name>
</geneLocation>
<keyword evidence="5 6" id="KW-0472">Membrane</keyword>
<gene>
    <name evidence="7" type="ORF">MZO21_13510</name>
</gene>
<dbReference type="PANTHER" id="PTHR11101">
    <property type="entry name" value="PHOSPHATE TRANSPORTER"/>
    <property type="match status" value="1"/>
</dbReference>
<accession>A0ABY4JZI0</accession>
<name>A0ABY4JZI0_9GAMM</name>
<feature type="transmembrane region" description="Helical" evidence="6">
    <location>
        <begin position="261"/>
        <end position="279"/>
    </location>
</feature>
<feature type="transmembrane region" description="Helical" evidence="6">
    <location>
        <begin position="74"/>
        <end position="95"/>
    </location>
</feature>
<comment type="subcellular location">
    <subcellularLocation>
        <location evidence="1 6">Membrane</location>
        <topology evidence="1 6">Multi-pass membrane protein</topology>
    </subcellularLocation>
</comment>
<organism evidence="7 8">
    <name type="scientific">Acinetobacter portensis</name>
    <dbReference type="NCBI Taxonomy" id="1839785"/>
    <lineage>
        <taxon>Bacteria</taxon>
        <taxon>Pseudomonadati</taxon>
        <taxon>Pseudomonadota</taxon>
        <taxon>Gammaproteobacteria</taxon>
        <taxon>Moraxellales</taxon>
        <taxon>Moraxellaceae</taxon>
        <taxon>Acinetobacter</taxon>
    </lineage>
</organism>
<keyword evidence="7" id="KW-0614">Plasmid</keyword>
<evidence type="ECO:0000313" key="7">
    <source>
        <dbReference type="EMBL" id="UPO24832.1"/>
    </source>
</evidence>
<proteinExistence type="inferred from homology"/>
<feature type="transmembrane region" description="Helical" evidence="6">
    <location>
        <begin position="134"/>
        <end position="156"/>
    </location>
</feature>
<evidence type="ECO:0000256" key="4">
    <source>
        <dbReference type="ARBA" id="ARBA00022989"/>
    </source>
</evidence>
<feature type="transmembrane region" description="Helical" evidence="6">
    <location>
        <begin position="39"/>
        <end position="62"/>
    </location>
</feature>
<dbReference type="InterPro" id="IPR001204">
    <property type="entry name" value="Phos_transporter"/>
</dbReference>
<dbReference type="Pfam" id="PF01384">
    <property type="entry name" value="PHO4"/>
    <property type="match status" value="1"/>
</dbReference>
<feature type="transmembrane region" description="Helical" evidence="6">
    <location>
        <begin position="348"/>
        <end position="369"/>
    </location>
</feature>
<sequence length="370" mass="39366">MEFIVFIAALSVAFSNGANDNFKGFATVWGAGLLSYRSALMLATFATLAGSLASLLLSQTLVQQFSGKGLVPDVIVSNLSFIASVASAGAITVFLATRLGFPVSTTHALLGGLIGSGLFYGFDHVNLTQLLNSFLLPMLVSPILAVLLGIVLFKLFHFLRLDNKQLNKDCICGPVFKPIVQVEQTHSLGSNLVQQPNLTSTMYIDTQENCQNLVTPIHLSISKSLDRLHIGSAIAICFARGLNDTPKLVALLIAAKMLDQSHAVVFIAIIMGVGGLLFARKVAQTMSQRITQIDHASGLVANLITASLVLFASKFGLPVSTTHVAVGAIAGVGASSKRIDWSALRNVLLSWVVTLPFAAGIAWLSMWVFL</sequence>
<keyword evidence="4 6" id="KW-1133">Transmembrane helix</keyword>
<reference evidence="7 8" key="1">
    <citation type="submission" date="2022-04" db="EMBL/GenBank/DDBJ databases">
        <title>Occurrence of NDM-1-producing Shewanella putrefaciens and Acinetobacter portensis in a dairy farm from China.</title>
        <authorList>
            <person name="Li R."/>
            <person name="Zhang L."/>
        </authorList>
    </citation>
    <scope>NUCLEOTIDE SEQUENCE [LARGE SCALE GENOMIC DNA]</scope>
    <source>
        <strain evidence="7 8">JNE5</strain>
        <plasmid evidence="7 8">pJNE5-X3_NDM-1</plasmid>
    </source>
</reference>
<comment type="similarity">
    <text evidence="6">Belongs to the inorganic phosphate transporter (PiT) (TC 2.A.20) family.</text>
</comment>
<evidence type="ECO:0000256" key="2">
    <source>
        <dbReference type="ARBA" id="ARBA00022448"/>
    </source>
</evidence>
<evidence type="ECO:0000256" key="1">
    <source>
        <dbReference type="ARBA" id="ARBA00004141"/>
    </source>
</evidence>
<dbReference type="RefSeq" id="WP_248103648.1">
    <property type="nucleotide sequence ID" value="NZ_CP096121.1"/>
</dbReference>
<evidence type="ECO:0000256" key="3">
    <source>
        <dbReference type="ARBA" id="ARBA00022692"/>
    </source>
</evidence>
<keyword evidence="8" id="KW-1185">Reference proteome</keyword>
<keyword evidence="6" id="KW-0592">Phosphate transport</keyword>
<dbReference type="EMBL" id="CP096121">
    <property type="protein sequence ID" value="UPO24832.1"/>
    <property type="molecule type" value="Genomic_DNA"/>
</dbReference>
<feature type="transmembrane region" description="Helical" evidence="6">
    <location>
        <begin position="101"/>
        <end position="122"/>
    </location>
</feature>
<evidence type="ECO:0000313" key="8">
    <source>
        <dbReference type="Proteomes" id="UP000831422"/>
    </source>
</evidence>
<evidence type="ECO:0000256" key="5">
    <source>
        <dbReference type="ARBA" id="ARBA00023136"/>
    </source>
</evidence>
<dbReference type="Proteomes" id="UP000831422">
    <property type="component" value="Plasmid pJNE5-X3_NDM-1"/>
</dbReference>
<evidence type="ECO:0000256" key="6">
    <source>
        <dbReference type="RuleBase" id="RU363058"/>
    </source>
</evidence>
<dbReference type="PANTHER" id="PTHR11101:SF80">
    <property type="entry name" value="PHOSPHATE TRANSPORTER"/>
    <property type="match status" value="1"/>
</dbReference>
<keyword evidence="2 6" id="KW-0813">Transport</keyword>
<protein>
    <recommendedName>
        <fullName evidence="6">Phosphate transporter</fullName>
    </recommendedName>
</protein>
<keyword evidence="3 6" id="KW-0812">Transmembrane</keyword>